<dbReference type="AlphaFoldDB" id="A0ABD4XDW7"/>
<organism evidence="1 2">
    <name type="scientific">Phaeobacter gallaeciensis</name>
    <dbReference type="NCBI Taxonomy" id="60890"/>
    <lineage>
        <taxon>Bacteria</taxon>
        <taxon>Pseudomonadati</taxon>
        <taxon>Pseudomonadota</taxon>
        <taxon>Alphaproteobacteria</taxon>
        <taxon>Rhodobacterales</taxon>
        <taxon>Roseobacteraceae</taxon>
        <taxon>Phaeobacter</taxon>
    </lineage>
</organism>
<name>A0ABD4XDW7_9RHOB</name>
<proteinExistence type="predicted"/>
<evidence type="ECO:0000313" key="2">
    <source>
        <dbReference type="Proteomes" id="UP001218364"/>
    </source>
</evidence>
<comment type="caution">
    <text evidence="1">The sequence shown here is derived from an EMBL/GenBank/DDBJ whole genome shotgun (WGS) entry which is preliminary data.</text>
</comment>
<protein>
    <submittedName>
        <fullName evidence="1">Uncharacterized protein</fullName>
    </submittedName>
</protein>
<gene>
    <name evidence="1" type="ORF">PXK24_16370</name>
</gene>
<dbReference type="EMBL" id="JARCJK010000009">
    <property type="protein sequence ID" value="MDE4167272.1"/>
    <property type="molecule type" value="Genomic_DNA"/>
</dbReference>
<reference evidence="1 2" key="1">
    <citation type="submission" date="2023-02" db="EMBL/GenBank/DDBJ databases">
        <title>Population genomics of bacteria associated with diatom.</title>
        <authorList>
            <person name="Xie J."/>
            <person name="Wang H."/>
        </authorList>
    </citation>
    <scope>NUCLEOTIDE SEQUENCE [LARGE SCALE GENOMIC DNA]</scope>
    <source>
        <strain evidence="1 2">PT47_8</strain>
    </source>
</reference>
<accession>A0ABD4XDW7</accession>
<dbReference type="RefSeq" id="WP_274830300.1">
    <property type="nucleotide sequence ID" value="NZ_JARCIX010000007.1"/>
</dbReference>
<evidence type="ECO:0000313" key="1">
    <source>
        <dbReference type="EMBL" id="MDE4167272.1"/>
    </source>
</evidence>
<sequence>MTTYVPKAVQEALDAARVQGLKKKSRLRVQVGESQFPVLRMWKTGFSVEEATAPQLRGLVDLYDGARHISQCLIVASEAEGGEMRYEFKRSTAAADTAPLDFYRAPDAPVALIAYDGVHGEA</sequence>
<dbReference type="Proteomes" id="UP001218364">
    <property type="component" value="Unassembled WGS sequence"/>
</dbReference>